<gene>
    <name evidence="1" type="ORF">PMO31116_01200</name>
</gene>
<dbReference type="EMBL" id="CABPSD010000002">
    <property type="protein sequence ID" value="VVD83060.1"/>
    <property type="molecule type" value="Genomic_DNA"/>
</dbReference>
<organism evidence="1 2">
    <name type="scientific">Pandoraea morbifera</name>
    <dbReference type="NCBI Taxonomy" id="2508300"/>
    <lineage>
        <taxon>Bacteria</taxon>
        <taxon>Pseudomonadati</taxon>
        <taxon>Pseudomonadota</taxon>
        <taxon>Betaproteobacteria</taxon>
        <taxon>Burkholderiales</taxon>
        <taxon>Burkholderiaceae</taxon>
        <taxon>Pandoraea</taxon>
    </lineage>
</organism>
<protein>
    <submittedName>
        <fullName evidence="1">Uncharacterized protein</fullName>
    </submittedName>
</protein>
<proteinExistence type="predicted"/>
<sequence length="207" mass="22332">MNALSLQGAPRACPPRGVTLVSSEPLCQVITGIRPVSNAVSHLRVIVKASVGKCYRALRWLESLAALAALAALAGCAALDAGNWQVFGAPGAYVSPPPAVVAPTPLIVTPPPRIVTPAPTLITPPAAIIAPPPVVVAPVTPPYVVVPPWLPRSSRDAAHFLRERCYRQKGGCYTTEHRGGYVFDPYTGAWDWVDQRHYRWKGHRKRR</sequence>
<dbReference type="AlphaFoldDB" id="A0A5E4T4L4"/>
<reference evidence="1 2" key="1">
    <citation type="submission" date="2019-08" db="EMBL/GenBank/DDBJ databases">
        <authorList>
            <person name="Peeters C."/>
        </authorList>
    </citation>
    <scope>NUCLEOTIDE SEQUENCE [LARGE SCALE GENOMIC DNA]</scope>
    <source>
        <strain evidence="1 2">LMG 31116</strain>
    </source>
</reference>
<dbReference type="RefSeq" id="WP_150565896.1">
    <property type="nucleotide sequence ID" value="NZ_CABPSD010000002.1"/>
</dbReference>
<accession>A0A5E4T4L4</accession>
<evidence type="ECO:0000313" key="2">
    <source>
        <dbReference type="Proteomes" id="UP000368474"/>
    </source>
</evidence>
<dbReference type="Proteomes" id="UP000368474">
    <property type="component" value="Unassembled WGS sequence"/>
</dbReference>
<evidence type="ECO:0000313" key="1">
    <source>
        <dbReference type="EMBL" id="VVD83060.1"/>
    </source>
</evidence>
<keyword evidence="2" id="KW-1185">Reference proteome</keyword>
<name>A0A5E4T4L4_9BURK</name>